<sequence length="88" mass="10012">MRCMHTCVEHTVTFCTTLGVLQCTSGIDLLFRRLARLDKGTCFEACNCDTYPKSKLEHNVLFKPQHRCLDVVVNSSSKVYFPPRALDT</sequence>
<dbReference type="AlphaFoldDB" id="A0A3N4KBF2"/>
<accession>A0A3N4KBF2</accession>
<evidence type="ECO:0000313" key="1">
    <source>
        <dbReference type="EMBL" id="RPB07854.1"/>
    </source>
</evidence>
<dbReference type="Proteomes" id="UP000277580">
    <property type="component" value="Unassembled WGS sequence"/>
</dbReference>
<evidence type="ECO:0000313" key="2">
    <source>
        <dbReference type="Proteomes" id="UP000277580"/>
    </source>
</evidence>
<dbReference type="EMBL" id="ML119174">
    <property type="protein sequence ID" value="RPB07854.1"/>
    <property type="molecule type" value="Genomic_DNA"/>
</dbReference>
<gene>
    <name evidence="1" type="ORF">P167DRAFT_388248</name>
</gene>
<protein>
    <submittedName>
        <fullName evidence="1">Uncharacterized protein</fullName>
    </submittedName>
</protein>
<dbReference type="InParanoid" id="A0A3N4KBF2"/>
<name>A0A3N4KBF2_9PEZI</name>
<proteinExistence type="predicted"/>
<organism evidence="1 2">
    <name type="scientific">Morchella conica CCBAS932</name>
    <dbReference type="NCBI Taxonomy" id="1392247"/>
    <lineage>
        <taxon>Eukaryota</taxon>
        <taxon>Fungi</taxon>
        <taxon>Dikarya</taxon>
        <taxon>Ascomycota</taxon>
        <taxon>Pezizomycotina</taxon>
        <taxon>Pezizomycetes</taxon>
        <taxon>Pezizales</taxon>
        <taxon>Morchellaceae</taxon>
        <taxon>Morchella</taxon>
    </lineage>
</organism>
<reference evidence="1 2" key="1">
    <citation type="journal article" date="2018" name="Nat. Ecol. Evol.">
        <title>Pezizomycetes genomes reveal the molecular basis of ectomycorrhizal truffle lifestyle.</title>
        <authorList>
            <person name="Murat C."/>
            <person name="Payen T."/>
            <person name="Noel B."/>
            <person name="Kuo A."/>
            <person name="Morin E."/>
            <person name="Chen J."/>
            <person name="Kohler A."/>
            <person name="Krizsan K."/>
            <person name="Balestrini R."/>
            <person name="Da Silva C."/>
            <person name="Montanini B."/>
            <person name="Hainaut M."/>
            <person name="Levati E."/>
            <person name="Barry K.W."/>
            <person name="Belfiori B."/>
            <person name="Cichocki N."/>
            <person name="Clum A."/>
            <person name="Dockter R.B."/>
            <person name="Fauchery L."/>
            <person name="Guy J."/>
            <person name="Iotti M."/>
            <person name="Le Tacon F."/>
            <person name="Lindquist E.A."/>
            <person name="Lipzen A."/>
            <person name="Malagnac F."/>
            <person name="Mello A."/>
            <person name="Molinier V."/>
            <person name="Miyauchi S."/>
            <person name="Poulain J."/>
            <person name="Riccioni C."/>
            <person name="Rubini A."/>
            <person name="Sitrit Y."/>
            <person name="Splivallo R."/>
            <person name="Traeger S."/>
            <person name="Wang M."/>
            <person name="Zifcakova L."/>
            <person name="Wipf D."/>
            <person name="Zambonelli A."/>
            <person name="Paolocci F."/>
            <person name="Nowrousian M."/>
            <person name="Ottonello S."/>
            <person name="Baldrian P."/>
            <person name="Spatafora J.W."/>
            <person name="Henrissat B."/>
            <person name="Nagy L.G."/>
            <person name="Aury J.M."/>
            <person name="Wincker P."/>
            <person name="Grigoriev I.V."/>
            <person name="Bonfante P."/>
            <person name="Martin F.M."/>
        </authorList>
    </citation>
    <scope>NUCLEOTIDE SEQUENCE [LARGE SCALE GENOMIC DNA]</scope>
    <source>
        <strain evidence="1 2">CCBAS932</strain>
    </source>
</reference>
<keyword evidence="2" id="KW-1185">Reference proteome</keyword>